<feature type="region of interest" description="Disordered" evidence="1">
    <location>
        <begin position="1"/>
        <end position="36"/>
    </location>
</feature>
<evidence type="ECO:0000256" key="1">
    <source>
        <dbReference type="SAM" id="MobiDB-lite"/>
    </source>
</evidence>
<name>A0A161VXD3_9PEZI</name>
<organism evidence="2 3">
    <name type="scientific">Colletotrichum tofieldiae</name>
    <dbReference type="NCBI Taxonomy" id="708197"/>
    <lineage>
        <taxon>Eukaryota</taxon>
        <taxon>Fungi</taxon>
        <taxon>Dikarya</taxon>
        <taxon>Ascomycota</taxon>
        <taxon>Pezizomycotina</taxon>
        <taxon>Sordariomycetes</taxon>
        <taxon>Hypocreomycetidae</taxon>
        <taxon>Glomerellales</taxon>
        <taxon>Glomerellaceae</taxon>
        <taxon>Colletotrichum</taxon>
        <taxon>Colletotrichum spaethianum species complex</taxon>
    </lineage>
</organism>
<protein>
    <submittedName>
        <fullName evidence="2">Nuclear pore protein</fullName>
    </submittedName>
</protein>
<dbReference type="STRING" id="708197.A0A161VXD3"/>
<evidence type="ECO:0000313" key="2">
    <source>
        <dbReference type="EMBL" id="KZL78135.1"/>
    </source>
</evidence>
<sequence>MEHAATIANVHEPPSADEPCPKRPKLESTEPEHPSILDEHGDLRLCVGADHVDQPPTYLVCSKTIARSSPVMKNILSGDFVESRHREGSQGEWVVHLPVDQPTPMRLMLAIMHGDFRQVPETMDLPTLHTLVVLMDKYDTISLTRPWVRAWLNSAKISRDHAKLLSVAWILGDLALFSTTSSHLIESSTINEEGDLIIDLISSTSGTEGENQASQTGLLVNLTAPLIPTSVIETHVERMAIKRAQWISGGIVPHLQLYEALKRGDCGCRYTSALQLKTTSPRCRALALGSLVQGFLDMGINITKANPTSTYIGSLSSLRDRFGKFEIFVERNCEIYNHDDCANMRMTSKSQIRRRIHRLNMSLTHIEPDYEVRLETQAKKTGLFSNWN</sequence>
<dbReference type="EMBL" id="LFIV01000003">
    <property type="protein sequence ID" value="KZL78135.1"/>
    <property type="molecule type" value="Genomic_DNA"/>
</dbReference>
<reference evidence="2 3" key="1">
    <citation type="submission" date="2015-06" db="EMBL/GenBank/DDBJ databases">
        <title>Survival trade-offs in plant roots during colonization by closely related pathogenic and mutualistic fungi.</title>
        <authorList>
            <person name="Hacquard S."/>
            <person name="Kracher B."/>
            <person name="Hiruma K."/>
            <person name="Weinman A."/>
            <person name="Muench P."/>
            <person name="Garrido Oter R."/>
            <person name="Ver Loren van Themaat E."/>
            <person name="Dallerey J.-F."/>
            <person name="Damm U."/>
            <person name="Henrissat B."/>
            <person name="Lespinet O."/>
            <person name="Thon M."/>
            <person name="Kemen E."/>
            <person name="McHardy A.C."/>
            <person name="Schulze-Lefert P."/>
            <person name="O'Connell R.J."/>
        </authorList>
    </citation>
    <scope>NUCLEOTIDE SEQUENCE [LARGE SCALE GENOMIC DNA]</scope>
    <source>
        <strain evidence="2 3">0861</strain>
    </source>
</reference>
<evidence type="ECO:0000313" key="3">
    <source>
        <dbReference type="Proteomes" id="UP000076552"/>
    </source>
</evidence>
<proteinExistence type="predicted"/>
<dbReference type="Proteomes" id="UP000076552">
    <property type="component" value="Unassembled WGS sequence"/>
</dbReference>
<accession>A0A161VXD3</accession>
<comment type="caution">
    <text evidence="2">The sequence shown here is derived from an EMBL/GenBank/DDBJ whole genome shotgun (WGS) entry which is preliminary data.</text>
</comment>
<dbReference type="AlphaFoldDB" id="A0A161VXD3"/>
<keyword evidence="3" id="KW-1185">Reference proteome</keyword>
<gene>
    <name evidence="2" type="ORF">CT0861_07871</name>
</gene>
<feature type="compositionally biased region" description="Basic and acidic residues" evidence="1">
    <location>
        <begin position="19"/>
        <end position="36"/>
    </location>
</feature>